<dbReference type="InterPro" id="IPR001279">
    <property type="entry name" value="Metallo-B-lactamas"/>
</dbReference>
<dbReference type="Proteomes" id="UP000483018">
    <property type="component" value="Unassembled WGS sequence"/>
</dbReference>
<dbReference type="PANTHER" id="PTHR47619">
    <property type="entry name" value="METALLO-HYDROLASE YYCJ-RELATED"/>
    <property type="match status" value="1"/>
</dbReference>
<accession>A0A7C8LTN9</accession>
<dbReference type="Gene3D" id="3.60.15.10">
    <property type="entry name" value="Ribonuclease Z/Hydroxyacylglutathione hydrolase-like"/>
    <property type="match status" value="1"/>
</dbReference>
<proteinExistence type="predicted"/>
<gene>
    <name evidence="2" type="ORF">GND95_06730</name>
</gene>
<dbReference type="SUPFAM" id="SSF56281">
    <property type="entry name" value="Metallo-hydrolase/oxidoreductase"/>
    <property type="match status" value="1"/>
</dbReference>
<dbReference type="InterPro" id="IPR052533">
    <property type="entry name" value="WalJ/YycJ-like"/>
</dbReference>
<dbReference type="AlphaFoldDB" id="A0A7C8LTN9"/>
<feature type="domain" description="Metallo-beta-lactamase" evidence="1">
    <location>
        <begin position="13"/>
        <end position="194"/>
    </location>
</feature>
<comment type="caution">
    <text evidence="2">The sequence shown here is derived from an EMBL/GenBank/DDBJ whole genome shotgun (WGS) entry which is preliminary data.</text>
</comment>
<dbReference type="EMBL" id="WSLF01000004">
    <property type="protein sequence ID" value="KAE9635002.1"/>
    <property type="molecule type" value="Genomic_DNA"/>
</dbReference>
<organism evidence="2 3">
    <name type="scientific">Defluviitalea raffinosedens</name>
    <dbReference type="NCBI Taxonomy" id="1450156"/>
    <lineage>
        <taxon>Bacteria</taxon>
        <taxon>Bacillati</taxon>
        <taxon>Bacillota</taxon>
        <taxon>Clostridia</taxon>
        <taxon>Lachnospirales</taxon>
        <taxon>Defluviitaleaceae</taxon>
        <taxon>Defluviitalea</taxon>
    </lineage>
</organism>
<keyword evidence="3" id="KW-1185">Reference proteome</keyword>
<evidence type="ECO:0000313" key="2">
    <source>
        <dbReference type="EMBL" id="KAE9635002.1"/>
    </source>
</evidence>
<protein>
    <submittedName>
        <fullName evidence="2">MBL fold metallo-hydrolase</fullName>
    </submittedName>
</protein>
<dbReference type="GO" id="GO:0016787">
    <property type="term" value="F:hydrolase activity"/>
    <property type="evidence" value="ECO:0007669"/>
    <property type="project" value="UniProtKB-KW"/>
</dbReference>
<dbReference type="SMART" id="SM00849">
    <property type="entry name" value="Lactamase_B"/>
    <property type="match status" value="1"/>
</dbReference>
<evidence type="ECO:0000259" key="1">
    <source>
        <dbReference type="SMART" id="SM00849"/>
    </source>
</evidence>
<name>A0A7C8LTN9_9FIRM</name>
<evidence type="ECO:0000313" key="3">
    <source>
        <dbReference type="Proteomes" id="UP000483018"/>
    </source>
</evidence>
<dbReference type="RefSeq" id="WP_158740088.1">
    <property type="nucleotide sequence ID" value="NZ_JAFBEP010000024.1"/>
</dbReference>
<reference evidence="2 3" key="1">
    <citation type="submission" date="2019-12" db="EMBL/GenBank/DDBJ databases">
        <title>Defluviitalea raffinosedens, isolated from a biogas fermenter, genome sequencing and characterization.</title>
        <authorList>
            <person name="Rettenmaier R."/>
            <person name="Schneider M."/>
            <person name="Neuhaus K."/>
            <person name="Liebl W."/>
            <person name="Zverlov V."/>
        </authorList>
    </citation>
    <scope>NUCLEOTIDE SEQUENCE [LARGE SCALE GENOMIC DNA]</scope>
    <source>
        <strain evidence="2 3">249c-K6</strain>
    </source>
</reference>
<sequence length="267" mass="29839">MAFNFCSITSGSSGNCLYIGTPKVNLLIDAGISGKRIQNGLEQMNVNPKDLDGILITHEHSDHIKGAGILSRRFDIPIFATASTWDAMDEMESMIGKIKPDHRQVIEKDKDFIIDDLIIHPYSIPHDAADPVGYTFVHGDKKISIATDLGHMNDYVKNNIRESNLILLESNHDIDMLKSGSYPYYLKRRILGDKGHLCNEIAGKTLVEIFHDKLKTVILGHLSKENNYPDLAYMSVKNELMGAGIEVDGRLELTVASREEISKIFEV</sequence>
<dbReference type="InterPro" id="IPR036866">
    <property type="entry name" value="RibonucZ/Hydroxyglut_hydro"/>
</dbReference>
<dbReference type="OrthoDB" id="9781189at2"/>
<keyword evidence="2" id="KW-0378">Hydrolase</keyword>
<dbReference type="PANTHER" id="PTHR47619:SF1">
    <property type="entry name" value="EXODEOXYRIBONUCLEASE WALJ"/>
    <property type="match status" value="1"/>
</dbReference>
<dbReference type="Pfam" id="PF00753">
    <property type="entry name" value="Lactamase_B"/>
    <property type="match status" value="1"/>
</dbReference>